<dbReference type="Proteomes" id="UP000182332">
    <property type="component" value="Unassembled WGS sequence"/>
</dbReference>
<proteinExistence type="predicted"/>
<evidence type="ECO:0000256" key="3">
    <source>
        <dbReference type="ARBA" id="ARBA00023163"/>
    </source>
</evidence>
<sequence>MLDMENQSAPPRARRKHRSLAQELVTELSERIRSGGLKRGDKLPTESAIMEEQGVSRTVVREAISRLQASGLVETRHGIGTFVLDTPSPSGFRIDPATIVTLRDVLAILELRISLEVESAGLAAQRRSAEQLADMRAALDALNESAAHASDAVGADFQFHMAIALSTGNRYFTDIMNHLGTSIIPRTRLNSARLAHDDNQHYMSRLSREHEEIYDAIARQDSDAARAAMRLHLTNSRERLRHAHEEAESQRA</sequence>
<dbReference type="PANTHER" id="PTHR43537">
    <property type="entry name" value="TRANSCRIPTIONAL REGULATOR, GNTR FAMILY"/>
    <property type="match status" value="1"/>
</dbReference>
<dbReference type="SMART" id="SM00345">
    <property type="entry name" value="HTH_GNTR"/>
    <property type="match status" value="1"/>
</dbReference>
<keyword evidence="1" id="KW-0805">Transcription regulation</keyword>
<dbReference type="SMART" id="SM00895">
    <property type="entry name" value="FCD"/>
    <property type="match status" value="1"/>
</dbReference>
<dbReference type="InterPro" id="IPR036390">
    <property type="entry name" value="WH_DNA-bd_sf"/>
</dbReference>
<evidence type="ECO:0000256" key="4">
    <source>
        <dbReference type="SAM" id="MobiDB-lite"/>
    </source>
</evidence>
<reference evidence="6 7" key="1">
    <citation type="submission" date="2016-10" db="EMBL/GenBank/DDBJ databases">
        <authorList>
            <person name="de Groot N.N."/>
        </authorList>
    </citation>
    <scope>NUCLEOTIDE SEQUENCE [LARGE SCALE GENOMIC DNA]</scope>
    <source>
        <strain evidence="6 7">DSM 11363</strain>
    </source>
</reference>
<dbReference type="PRINTS" id="PR00035">
    <property type="entry name" value="HTHGNTR"/>
</dbReference>
<dbReference type="PANTHER" id="PTHR43537:SF5">
    <property type="entry name" value="UXU OPERON TRANSCRIPTIONAL REGULATOR"/>
    <property type="match status" value="1"/>
</dbReference>
<dbReference type="PROSITE" id="PS50949">
    <property type="entry name" value="HTH_GNTR"/>
    <property type="match status" value="1"/>
</dbReference>
<gene>
    <name evidence="6" type="ORF">SAMN05216197_106111</name>
</gene>
<dbReference type="SUPFAM" id="SSF46785">
    <property type="entry name" value="Winged helix' DNA-binding domain"/>
    <property type="match status" value="1"/>
</dbReference>
<dbReference type="InterPro" id="IPR036388">
    <property type="entry name" value="WH-like_DNA-bd_sf"/>
</dbReference>
<dbReference type="AlphaFoldDB" id="A0A1I0BQN3"/>
<dbReference type="GO" id="GO:0003700">
    <property type="term" value="F:DNA-binding transcription factor activity"/>
    <property type="evidence" value="ECO:0007669"/>
    <property type="project" value="InterPro"/>
</dbReference>
<feature type="domain" description="HTH gntR-type" evidence="5">
    <location>
        <begin position="18"/>
        <end position="86"/>
    </location>
</feature>
<accession>A0A1I0BQN3</accession>
<dbReference type="Pfam" id="PF00392">
    <property type="entry name" value="GntR"/>
    <property type="match status" value="1"/>
</dbReference>
<evidence type="ECO:0000313" key="7">
    <source>
        <dbReference type="Proteomes" id="UP000182332"/>
    </source>
</evidence>
<evidence type="ECO:0000313" key="6">
    <source>
        <dbReference type="EMBL" id="SET09318.1"/>
    </source>
</evidence>
<dbReference type="SUPFAM" id="SSF48008">
    <property type="entry name" value="GntR ligand-binding domain-like"/>
    <property type="match status" value="1"/>
</dbReference>
<dbReference type="CDD" id="cd07377">
    <property type="entry name" value="WHTH_GntR"/>
    <property type="match status" value="1"/>
</dbReference>
<keyword evidence="3" id="KW-0804">Transcription</keyword>
<evidence type="ECO:0000256" key="2">
    <source>
        <dbReference type="ARBA" id="ARBA00023125"/>
    </source>
</evidence>
<evidence type="ECO:0000256" key="1">
    <source>
        <dbReference type="ARBA" id="ARBA00023015"/>
    </source>
</evidence>
<organism evidence="6 7">
    <name type="scientific">Pseudomonas graminis</name>
    <dbReference type="NCBI Taxonomy" id="158627"/>
    <lineage>
        <taxon>Bacteria</taxon>
        <taxon>Pseudomonadati</taxon>
        <taxon>Pseudomonadota</taxon>
        <taxon>Gammaproteobacteria</taxon>
        <taxon>Pseudomonadales</taxon>
        <taxon>Pseudomonadaceae</taxon>
        <taxon>Pseudomonas</taxon>
    </lineage>
</organism>
<dbReference type="Pfam" id="PF07729">
    <property type="entry name" value="FCD"/>
    <property type="match status" value="1"/>
</dbReference>
<dbReference type="Gene3D" id="1.10.10.10">
    <property type="entry name" value="Winged helix-like DNA-binding domain superfamily/Winged helix DNA-binding domain"/>
    <property type="match status" value="1"/>
</dbReference>
<dbReference type="Gene3D" id="1.20.120.530">
    <property type="entry name" value="GntR ligand-binding domain-like"/>
    <property type="match status" value="1"/>
</dbReference>
<dbReference type="EMBL" id="FOHW01000006">
    <property type="protein sequence ID" value="SET09318.1"/>
    <property type="molecule type" value="Genomic_DNA"/>
</dbReference>
<dbReference type="GO" id="GO:0003677">
    <property type="term" value="F:DNA binding"/>
    <property type="evidence" value="ECO:0007669"/>
    <property type="project" value="UniProtKB-KW"/>
</dbReference>
<name>A0A1I0BQN3_9PSED</name>
<dbReference type="InterPro" id="IPR000524">
    <property type="entry name" value="Tscrpt_reg_HTH_GntR"/>
</dbReference>
<evidence type="ECO:0000259" key="5">
    <source>
        <dbReference type="PROSITE" id="PS50949"/>
    </source>
</evidence>
<dbReference type="InterPro" id="IPR008920">
    <property type="entry name" value="TF_FadR/GntR_C"/>
</dbReference>
<dbReference type="InterPro" id="IPR011711">
    <property type="entry name" value="GntR_C"/>
</dbReference>
<protein>
    <submittedName>
        <fullName evidence="6">Transcriptional regulator, GntR family</fullName>
    </submittedName>
</protein>
<keyword evidence="2" id="KW-0238">DNA-binding</keyword>
<feature type="region of interest" description="Disordered" evidence="4">
    <location>
        <begin position="1"/>
        <end position="20"/>
    </location>
</feature>